<evidence type="ECO:0000256" key="3">
    <source>
        <dbReference type="SAM" id="MobiDB-lite"/>
    </source>
</evidence>
<sequence>MLRFSRPAFRLVPSRRHASGLTTREVQKVFEQEGSKGVEAPFRSVLDRTSAELYPDALRICTKLAFEKHGPGATVQLVEYAITLGHFGNGEFAFQNLLRTFLNSQTEPVHLRRACELVARRKDLVISDQLTSLQIQCFARSGLVNKSLDILNENRDLVLDASTLESVLLALSAEGTAEDVQRLKKILLETNSERGPVFFKSFIHAHGRAGQPNEAKVLLDEMKKRGLNPGIEEYNAIVRAYAELGDMEAIEETLSSMKVAKMEPSSQTYYIYMSALLMRGEVEEVERLYTKMVFSGVKMDLGIMKVVSKAKFNAGRDSEVPELLTSFLKALPGSIDSELAGILVEGFAENRQFEEAWKLVFEAQLQKIPLAEKSVDELARYLALSGDVEGTERALKLLTQPSIHFPTEDTLTSLAIAYVRANSPARALRHISTGKRRGFRRVGFIQIALEAYARELKAAEAVTMLAQVKKLRTPTALEYGLVLRSLTENGLGEEAVKLLKDPQLQGREFLESIKVSNEAKDVLELAAGQLISLLTSRKNRTGLSEVLDFVRSKNLSLVDEANKSLVRHHVEGGNLLDAVSTLESLQSVESDLCHLVLEALSIAGDLTGFQKCALLLKGTGVHWEERTFALLIDLFSRNGDPISAHNTFHSLVKTIPSAVRGRTGNSSLLRAFSVAGMEREALLQLKRMRKERIVPEVGGYEALVQMYNRQGQRLRAKKIIELMLDDGFVPNPSTVDAFIIAGNVERHASEAKAAFADLKSLKLVARLTTYNALLDTFARNAMVEEARSALALLEAVGLKPNSTTYRHVIDACINAQDRSSLRSLSKELRESKAATAMILQAMTRVEDHVGAADEVDARGIPTDQQTIERAFCSCVRAKRVETAVRILKTFVQEQGIFGNGTHQRLVRAVAESRGSLRVALRSISSKGIRVRQLRVSTSSDDMEKQASRSVNADSYQTPPSSSGGMEADTKMSVEQRMREHWDRKEYSDVVKVFQAIQGSKGRRLGRDSLRMLLESIIKVGTDDEACAAIEQGHLRGLRFTAEAYRRLVTIRSAAGEGDAMAIVEEDSTFLNSRTFLEVLRNFLNRGMPSSAVHLFEVVNRNKVIGSESLNEGCRKLIEYSLQHGDEHDAERSLKILAENRNADVEESTLLPLLRQSTDIEDVVRLQELVSHQTGDHAQSYSLLIRSLAEDGNVQAAGALLEKQGKAGIKSDRAAVIALRDAYRKHGEYRRSAVLEGRILQDQMADLN</sequence>
<evidence type="ECO:0000256" key="2">
    <source>
        <dbReference type="PROSITE-ProRule" id="PRU00708"/>
    </source>
</evidence>
<keyword evidence="1" id="KW-0677">Repeat</keyword>
<proteinExistence type="predicted"/>
<name>A0A7S2ZK04_9RHOD</name>
<dbReference type="EMBL" id="HBHW01013518">
    <property type="protein sequence ID" value="CAE0042587.1"/>
    <property type="molecule type" value="Transcribed_RNA"/>
</dbReference>
<dbReference type="Pfam" id="PF13812">
    <property type="entry name" value="PPR_3"/>
    <property type="match status" value="3"/>
</dbReference>
<feature type="compositionally biased region" description="Polar residues" evidence="3">
    <location>
        <begin position="947"/>
        <end position="963"/>
    </location>
</feature>
<dbReference type="Gene3D" id="1.25.40.10">
    <property type="entry name" value="Tetratricopeptide repeat domain"/>
    <property type="match status" value="5"/>
</dbReference>
<dbReference type="AlphaFoldDB" id="A0A7S2ZK04"/>
<protein>
    <recommendedName>
        <fullName evidence="5">Pentacotripeptide-repeat region of PRORP domain-containing protein</fullName>
    </recommendedName>
</protein>
<feature type="repeat" description="PPR" evidence="2">
    <location>
        <begin position="195"/>
        <end position="229"/>
    </location>
</feature>
<evidence type="ECO:0000256" key="1">
    <source>
        <dbReference type="ARBA" id="ARBA00022737"/>
    </source>
</evidence>
<dbReference type="PANTHER" id="PTHR47447:SF17">
    <property type="entry name" value="OS12G0638900 PROTEIN"/>
    <property type="match status" value="1"/>
</dbReference>
<dbReference type="InterPro" id="IPR011990">
    <property type="entry name" value="TPR-like_helical_dom_sf"/>
</dbReference>
<feature type="region of interest" description="Disordered" evidence="3">
    <location>
        <begin position="934"/>
        <end position="968"/>
    </location>
</feature>
<dbReference type="InterPro" id="IPR002885">
    <property type="entry name" value="PPR_rpt"/>
</dbReference>
<dbReference type="PROSITE" id="PS51375">
    <property type="entry name" value="PPR"/>
    <property type="match status" value="4"/>
</dbReference>
<feature type="repeat" description="PPR" evidence="2">
    <location>
        <begin position="265"/>
        <end position="299"/>
    </location>
</feature>
<dbReference type="PANTHER" id="PTHR47447">
    <property type="entry name" value="OS03G0856100 PROTEIN"/>
    <property type="match status" value="1"/>
</dbReference>
<accession>A0A7S2ZK04</accession>
<gene>
    <name evidence="4" type="ORF">RMAR00112_LOCUS10555</name>
</gene>
<evidence type="ECO:0008006" key="5">
    <source>
        <dbReference type="Google" id="ProtNLM"/>
    </source>
</evidence>
<reference evidence="4" key="1">
    <citation type="submission" date="2021-01" db="EMBL/GenBank/DDBJ databases">
        <authorList>
            <person name="Corre E."/>
            <person name="Pelletier E."/>
            <person name="Niang G."/>
            <person name="Scheremetjew M."/>
            <person name="Finn R."/>
            <person name="Kale V."/>
            <person name="Holt S."/>
            <person name="Cochrane G."/>
            <person name="Meng A."/>
            <person name="Brown T."/>
            <person name="Cohen L."/>
        </authorList>
    </citation>
    <scope>NUCLEOTIDE SEQUENCE</scope>
    <source>
        <strain evidence="4">CCMP 769</strain>
    </source>
</reference>
<feature type="repeat" description="PPR" evidence="2">
    <location>
        <begin position="230"/>
        <end position="264"/>
    </location>
</feature>
<evidence type="ECO:0000313" key="4">
    <source>
        <dbReference type="EMBL" id="CAE0042587.1"/>
    </source>
</evidence>
<organism evidence="4">
    <name type="scientific">Rhodosorus marinus</name>
    <dbReference type="NCBI Taxonomy" id="101924"/>
    <lineage>
        <taxon>Eukaryota</taxon>
        <taxon>Rhodophyta</taxon>
        <taxon>Stylonematophyceae</taxon>
        <taxon>Stylonematales</taxon>
        <taxon>Stylonemataceae</taxon>
        <taxon>Rhodosorus</taxon>
    </lineage>
</organism>
<dbReference type="NCBIfam" id="TIGR00756">
    <property type="entry name" value="PPR"/>
    <property type="match status" value="4"/>
</dbReference>
<feature type="repeat" description="PPR" evidence="2">
    <location>
        <begin position="766"/>
        <end position="800"/>
    </location>
</feature>